<dbReference type="InterPro" id="IPR008144">
    <property type="entry name" value="Guanylate_kin-like_dom"/>
</dbReference>
<comment type="catalytic activity">
    <reaction evidence="9">
        <text>GMP + ATP = GDP + ADP</text>
        <dbReference type="Rhea" id="RHEA:20780"/>
        <dbReference type="ChEBI" id="CHEBI:30616"/>
        <dbReference type="ChEBI" id="CHEBI:58115"/>
        <dbReference type="ChEBI" id="CHEBI:58189"/>
        <dbReference type="ChEBI" id="CHEBI:456216"/>
        <dbReference type="EC" id="2.7.4.8"/>
    </reaction>
</comment>
<accession>A0A1S7LPZ4</accession>
<evidence type="ECO:0000313" key="11">
    <source>
        <dbReference type="EMBL" id="CRH07846.1"/>
    </source>
</evidence>
<dbReference type="SUPFAM" id="SSF52540">
    <property type="entry name" value="P-loop containing nucleoside triphosphate hydrolases"/>
    <property type="match status" value="1"/>
</dbReference>
<dbReference type="InterPro" id="IPR020590">
    <property type="entry name" value="Guanylate_kinase_CS"/>
</dbReference>
<evidence type="ECO:0000256" key="7">
    <source>
        <dbReference type="ARBA" id="ARBA00022840"/>
    </source>
</evidence>
<comment type="subcellular location">
    <subcellularLocation>
        <location evidence="9">Cytoplasm</location>
    </subcellularLocation>
</comment>
<dbReference type="EMBL" id="LO017727">
    <property type="protein sequence ID" value="CRH07846.1"/>
    <property type="molecule type" value="Genomic_DNA"/>
</dbReference>
<dbReference type="FunFam" id="3.30.63.10:FF:000002">
    <property type="entry name" value="Guanylate kinase 1"/>
    <property type="match status" value="1"/>
</dbReference>
<keyword evidence="7 9" id="KW-0067">ATP-binding</keyword>
<organism evidence="11">
    <name type="scientific">Magnetococcus massalia (strain MO-1)</name>
    <dbReference type="NCBI Taxonomy" id="451514"/>
    <lineage>
        <taxon>Bacteria</taxon>
        <taxon>Pseudomonadati</taxon>
        <taxon>Pseudomonadota</taxon>
        <taxon>Magnetococcia</taxon>
        <taxon>Magnetococcales</taxon>
        <taxon>Magnetococcaceae</taxon>
        <taxon>Magnetococcus</taxon>
    </lineage>
</organism>
<dbReference type="HAMAP" id="MF_00328">
    <property type="entry name" value="Guanylate_kinase"/>
    <property type="match status" value="1"/>
</dbReference>
<keyword evidence="5 9" id="KW-0547">Nucleotide-binding</keyword>
<evidence type="ECO:0000256" key="6">
    <source>
        <dbReference type="ARBA" id="ARBA00022777"/>
    </source>
</evidence>
<comment type="similarity">
    <text evidence="1 9">Belongs to the guanylate kinase family.</text>
</comment>
<dbReference type="CDD" id="cd00071">
    <property type="entry name" value="GMPK"/>
    <property type="match status" value="1"/>
</dbReference>
<dbReference type="GO" id="GO:0004385">
    <property type="term" value="F:GMP kinase activity"/>
    <property type="evidence" value="ECO:0007669"/>
    <property type="project" value="UniProtKB-UniRule"/>
</dbReference>
<gene>
    <name evidence="9 11" type="primary">gmk</name>
    <name evidence="11" type="ORF">MAGMO_3716</name>
</gene>
<dbReference type="InterPro" id="IPR017665">
    <property type="entry name" value="Guanylate_kinase"/>
</dbReference>
<evidence type="ECO:0000256" key="5">
    <source>
        <dbReference type="ARBA" id="ARBA00022741"/>
    </source>
</evidence>
<dbReference type="PANTHER" id="PTHR23117">
    <property type="entry name" value="GUANYLATE KINASE-RELATED"/>
    <property type="match status" value="1"/>
</dbReference>
<evidence type="ECO:0000256" key="8">
    <source>
        <dbReference type="ARBA" id="ARBA00030128"/>
    </source>
</evidence>
<dbReference type="SMART" id="SM00072">
    <property type="entry name" value="GuKc"/>
    <property type="match status" value="1"/>
</dbReference>
<dbReference type="PANTHER" id="PTHR23117:SF13">
    <property type="entry name" value="GUANYLATE KINASE"/>
    <property type="match status" value="1"/>
</dbReference>
<dbReference type="AlphaFoldDB" id="A0A1S7LPZ4"/>
<feature type="binding site" evidence="9">
    <location>
        <begin position="13"/>
        <end position="20"/>
    </location>
    <ligand>
        <name>ATP</name>
        <dbReference type="ChEBI" id="CHEBI:30616"/>
    </ligand>
</feature>
<sequence length="208" mass="23769">MVSQRGFALILSAPSGTGKSTLVRHIMTERDDVCASVSTTTRGPRPGEVHGKDYFFVTKEEFQAKIAAGDFLEWAEVFGNYYGTDRAFIEQKIHEGQVILLDIDWQGARQITENLPKQDVVTAFVVPPSHDLLETRLRGRKSDSEEVIQKRMQAAAQEMSHWQEYDTIIINDDLEQAKKQLLALVMAECLRRERMQDRIRPILDTFDL</sequence>
<evidence type="ECO:0000256" key="4">
    <source>
        <dbReference type="ARBA" id="ARBA00022679"/>
    </source>
</evidence>
<feature type="domain" description="Guanylate kinase-like" evidence="10">
    <location>
        <begin position="6"/>
        <end position="186"/>
    </location>
</feature>
<evidence type="ECO:0000259" key="10">
    <source>
        <dbReference type="PROSITE" id="PS50052"/>
    </source>
</evidence>
<dbReference type="GO" id="GO:0005524">
    <property type="term" value="F:ATP binding"/>
    <property type="evidence" value="ECO:0007669"/>
    <property type="project" value="UniProtKB-UniRule"/>
</dbReference>
<keyword evidence="4 9" id="KW-0808">Transferase</keyword>
<dbReference type="Gene3D" id="3.30.63.10">
    <property type="entry name" value="Guanylate Kinase phosphate binding domain"/>
    <property type="match status" value="1"/>
</dbReference>
<reference evidence="11" key="1">
    <citation type="submission" date="2015-04" db="EMBL/GenBank/DDBJ databases">
        <authorList>
            <person name="Syromyatnikov M.Y."/>
            <person name="Popov V.N."/>
        </authorList>
    </citation>
    <scope>NUCLEOTIDE SEQUENCE</scope>
    <source>
        <strain evidence="11">MO-1</strain>
    </source>
</reference>
<dbReference type="NCBIfam" id="TIGR03263">
    <property type="entry name" value="guanyl_kin"/>
    <property type="match status" value="1"/>
</dbReference>
<dbReference type="InterPro" id="IPR027417">
    <property type="entry name" value="P-loop_NTPase"/>
</dbReference>
<dbReference type="EC" id="2.7.4.8" evidence="2 9"/>
<dbReference type="Pfam" id="PF00625">
    <property type="entry name" value="Guanylate_kin"/>
    <property type="match status" value="1"/>
</dbReference>
<name>A0A1S7LPZ4_MAGMO</name>
<evidence type="ECO:0000256" key="3">
    <source>
        <dbReference type="ARBA" id="ARBA00016296"/>
    </source>
</evidence>
<evidence type="ECO:0000256" key="9">
    <source>
        <dbReference type="HAMAP-Rule" id="MF_00328"/>
    </source>
</evidence>
<dbReference type="PROSITE" id="PS00856">
    <property type="entry name" value="GUANYLATE_KINASE_1"/>
    <property type="match status" value="1"/>
</dbReference>
<evidence type="ECO:0000256" key="2">
    <source>
        <dbReference type="ARBA" id="ARBA00012961"/>
    </source>
</evidence>
<dbReference type="Gene3D" id="3.40.50.300">
    <property type="entry name" value="P-loop containing nucleotide triphosphate hydrolases"/>
    <property type="match status" value="1"/>
</dbReference>
<dbReference type="GO" id="GO:0005829">
    <property type="term" value="C:cytosol"/>
    <property type="evidence" value="ECO:0007669"/>
    <property type="project" value="TreeGrafter"/>
</dbReference>
<proteinExistence type="inferred from homology"/>
<dbReference type="PROSITE" id="PS50052">
    <property type="entry name" value="GUANYLATE_KINASE_2"/>
    <property type="match status" value="1"/>
</dbReference>
<keyword evidence="6 9" id="KW-0418">Kinase</keyword>
<protein>
    <recommendedName>
        <fullName evidence="3 9">Guanylate kinase</fullName>
        <ecNumber evidence="2 9">2.7.4.8</ecNumber>
    </recommendedName>
    <alternativeName>
        <fullName evidence="8 9">GMP kinase</fullName>
    </alternativeName>
</protein>
<dbReference type="InterPro" id="IPR008145">
    <property type="entry name" value="GK/Ca_channel_bsu"/>
</dbReference>
<evidence type="ECO:0000256" key="1">
    <source>
        <dbReference type="ARBA" id="ARBA00005790"/>
    </source>
</evidence>
<comment type="function">
    <text evidence="9">Essential for recycling GMP and indirectly, cGMP.</text>
</comment>
<keyword evidence="9" id="KW-0963">Cytoplasm</keyword>